<dbReference type="PhylomeDB" id="A0A0A2L7B9"/>
<dbReference type="Proteomes" id="UP000030104">
    <property type="component" value="Unassembled WGS sequence"/>
</dbReference>
<dbReference type="HOGENOM" id="CLU_711943_0_0_1"/>
<reference evidence="2 3" key="1">
    <citation type="journal article" date="2015" name="Mol. Plant Microbe Interact.">
        <title>Genome, transcriptome, and functional analyses of Penicillium expansum provide new insights into secondary metabolism and pathogenicity.</title>
        <authorList>
            <person name="Ballester A.R."/>
            <person name="Marcet-Houben M."/>
            <person name="Levin E."/>
            <person name="Sela N."/>
            <person name="Selma-Lazaro C."/>
            <person name="Carmona L."/>
            <person name="Wisniewski M."/>
            <person name="Droby S."/>
            <person name="Gonzalez-Candelas L."/>
            <person name="Gabaldon T."/>
        </authorList>
    </citation>
    <scope>NUCLEOTIDE SEQUENCE [LARGE SCALE GENOMIC DNA]</scope>
    <source>
        <strain evidence="2 3">PHI-1</strain>
    </source>
</reference>
<protein>
    <submittedName>
        <fullName evidence="2">Uncharacterized protein</fullName>
    </submittedName>
</protein>
<evidence type="ECO:0000313" key="2">
    <source>
        <dbReference type="EMBL" id="KGO75859.1"/>
    </source>
</evidence>
<evidence type="ECO:0000313" key="3">
    <source>
        <dbReference type="Proteomes" id="UP000030104"/>
    </source>
</evidence>
<evidence type="ECO:0000256" key="1">
    <source>
        <dbReference type="SAM" id="MobiDB-lite"/>
    </source>
</evidence>
<accession>A0A0A2L7B9</accession>
<organism evidence="2 3">
    <name type="scientific">Penicillium italicum</name>
    <name type="common">Blue mold</name>
    <dbReference type="NCBI Taxonomy" id="40296"/>
    <lineage>
        <taxon>Eukaryota</taxon>
        <taxon>Fungi</taxon>
        <taxon>Dikarya</taxon>
        <taxon>Ascomycota</taxon>
        <taxon>Pezizomycotina</taxon>
        <taxon>Eurotiomycetes</taxon>
        <taxon>Eurotiomycetidae</taxon>
        <taxon>Eurotiales</taxon>
        <taxon>Aspergillaceae</taxon>
        <taxon>Penicillium</taxon>
    </lineage>
</organism>
<name>A0A0A2L7B9_PENIT</name>
<dbReference type="EMBL" id="JQGA01000428">
    <property type="protein sequence ID" value="KGO75859.1"/>
    <property type="molecule type" value="Genomic_DNA"/>
</dbReference>
<keyword evidence="3" id="KW-1185">Reference proteome</keyword>
<sequence length="388" mass="45260">MCPPLWVWLFGQKEHSLRQLYKNLRYMQPGYISNQCTDIDLHPMDFWTGDTDPSLIQFFTPDIDTNFKIANTALNPEDPVDDPFTWAQAMKHTQDFIPHEMHHQLHKAFSKYLRKSPGGSKTPVFWDLVSMEEDESLFNSNDQHGFTIQMGATSADGKTAHQLVVMKSENCYHDILPSVGELIVLVRWMLSGIKKHKHQFGRYHRQERSQLDFPTMVISFLPDARVRVLHGYFDNGRLKVAYTQALNFDAEDYADKMDTLLQWAWPLTDGDTTKPIPLPTIEDDEEDEWDEWEKWELRYREDSEDDFLGSESDEDDSTEVDEALSDCESEFFEEDESDWEDEGSIVECGNEVEVWGDGEFVMSADIKRKIMERLDEKMRSLGKLRKLT</sequence>
<dbReference type="OMA" id="KWELRYR"/>
<gene>
    <name evidence="2" type="ORF">PITC_033050</name>
</gene>
<dbReference type="OrthoDB" id="4510378at2759"/>
<comment type="caution">
    <text evidence="2">The sequence shown here is derived from an EMBL/GenBank/DDBJ whole genome shotgun (WGS) entry which is preliminary data.</text>
</comment>
<dbReference type="AlphaFoldDB" id="A0A0A2L7B9"/>
<proteinExistence type="predicted"/>
<feature type="region of interest" description="Disordered" evidence="1">
    <location>
        <begin position="303"/>
        <end position="323"/>
    </location>
</feature>